<dbReference type="PRINTS" id="PR00830">
    <property type="entry name" value="ENDOLAPTASE"/>
</dbReference>
<dbReference type="InterPro" id="IPR020568">
    <property type="entry name" value="Ribosomal_Su5_D2-typ_SF"/>
</dbReference>
<feature type="domain" description="Lon proteolytic" evidence="6">
    <location>
        <begin position="800"/>
        <end position="1003"/>
    </location>
</feature>
<dbReference type="Gene3D" id="3.40.50.300">
    <property type="entry name" value="P-loop containing nucleotide triphosphate hydrolases"/>
    <property type="match status" value="1"/>
</dbReference>
<evidence type="ECO:0000313" key="7">
    <source>
        <dbReference type="EMBL" id="QHS78841.1"/>
    </source>
</evidence>
<dbReference type="Pfam" id="PF05362">
    <property type="entry name" value="Lon_C"/>
    <property type="match status" value="1"/>
</dbReference>
<dbReference type="GO" id="GO:0030163">
    <property type="term" value="P:protein catabolic process"/>
    <property type="evidence" value="ECO:0007669"/>
    <property type="project" value="InterPro"/>
</dbReference>
<evidence type="ECO:0000256" key="2">
    <source>
        <dbReference type="ARBA" id="ARBA00022741"/>
    </source>
</evidence>
<dbReference type="InterPro" id="IPR027065">
    <property type="entry name" value="Lon_Prtase"/>
</dbReference>
<keyword evidence="5" id="KW-0067">ATP-binding</keyword>
<dbReference type="InterPro" id="IPR008269">
    <property type="entry name" value="Lon_proteolytic"/>
</dbReference>
<dbReference type="InterPro" id="IPR003959">
    <property type="entry name" value="ATPase_AAA_core"/>
</dbReference>
<dbReference type="Gene3D" id="3.30.230.10">
    <property type="match status" value="1"/>
</dbReference>
<proteinExistence type="predicted"/>
<accession>A0A6C0AHL7</accession>
<dbReference type="PROSITE" id="PS51786">
    <property type="entry name" value="LON_PROTEOLYTIC"/>
    <property type="match status" value="1"/>
</dbReference>
<dbReference type="InterPro" id="IPR027417">
    <property type="entry name" value="P-loop_NTPase"/>
</dbReference>
<dbReference type="GO" id="GO:0005524">
    <property type="term" value="F:ATP binding"/>
    <property type="evidence" value="ECO:0007669"/>
    <property type="project" value="UniProtKB-KW"/>
</dbReference>
<dbReference type="EMBL" id="MN740606">
    <property type="protein sequence ID" value="QHS78841.1"/>
    <property type="molecule type" value="Genomic_DNA"/>
</dbReference>
<dbReference type="Pfam" id="PF22667">
    <property type="entry name" value="Lon_lid"/>
    <property type="match status" value="1"/>
</dbReference>
<organism evidence="7">
    <name type="scientific">viral metagenome</name>
    <dbReference type="NCBI Taxonomy" id="1070528"/>
    <lineage>
        <taxon>unclassified sequences</taxon>
        <taxon>metagenomes</taxon>
        <taxon>organismal metagenomes</taxon>
    </lineage>
</organism>
<evidence type="ECO:0000259" key="6">
    <source>
        <dbReference type="PROSITE" id="PS51786"/>
    </source>
</evidence>
<name>A0A6C0AHL7_9ZZZZ</name>
<evidence type="ECO:0000256" key="3">
    <source>
        <dbReference type="ARBA" id="ARBA00022801"/>
    </source>
</evidence>
<protein>
    <recommendedName>
        <fullName evidence="6">Lon proteolytic domain-containing protein</fullName>
    </recommendedName>
</protein>
<dbReference type="PANTHER" id="PTHR10046">
    <property type="entry name" value="ATP DEPENDENT LON PROTEASE FAMILY MEMBER"/>
    <property type="match status" value="1"/>
</dbReference>
<keyword evidence="4" id="KW-0720">Serine protease</keyword>
<keyword evidence="1" id="KW-0645">Protease</keyword>
<dbReference type="GO" id="GO:0006508">
    <property type="term" value="P:proteolysis"/>
    <property type="evidence" value="ECO:0007669"/>
    <property type="project" value="UniProtKB-KW"/>
</dbReference>
<dbReference type="InterPro" id="IPR008268">
    <property type="entry name" value="Peptidase_S16_AS"/>
</dbReference>
<dbReference type="Gene3D" id="1.10.8.60">
    <property type="match status" value="1"/>
</dbReference>
<evidence type="ECO:0000256" key="5">
    <source>
        <dbReference type="ARBA" id="ARBA00022840"/>
    </source>
</evidence>
<dbReference type="SUPFAM" id="SSF54211">
    <property type="entry name" value="Ribosomal protein S5 domain 2-like"/>
    <property type="match status" value="1"/>
</dbReference>
<evidence type="ECO:0000256" key="4">
    <source>
        <dbReference type="ARBA" id="ARBA00022825"/>
    </source>
</evidence>
<evidence type="ECO:0000256" key="1">
    <source>
        <dbReference type="ARBA" id="ARBA00022670"/>
    </source>
</evidence>
<dbReference type="Pfam" id="PF00004">
    <property type="entry name" value="AAA"/>
    <property type="match status" value="1"/>
</dbReference>
<dbReference type="GO" id="GO:0004252">
    <property type="term" value="F:serine-type endopeptidase activity"/>
    <property type="evidence" value="ECO:0007669"/>
    <property type="project" value="InterPro"/>
</dbReference>
<dbReference type="PROSITE" id="PS01046">
    <property type="entry name" value="LON_SER"/>
    <property type="match status" value="1"/>
</dbReference>
<reference evidence="7" key="1">
    <citation type="journal article" date="2020" name="Nature">
        <title>Giant virus diversity and host interactions through global metagenomics.</title>
        <authorList>
            <person name="Schulz F."/>
            <person name="Roux S."/>
            <person name="Paez-Espino D."/>
            <person name="Jungbluth S."/>
            <person name="Walsh D.A."/>
            <person name="Denef V.J."/>
            <person name="McMahon K.D."/>
            <person name="Konstantinidis K.T."/>
            <person name="Eloe-Fadrosh E.A."/>
            <person name="Kyrpides N.C."/>
            <person name="Woyke T."/>
        </authorList>
    </citation>
    <scope>NUCLEOTIDE SEQUENCE</scope>
    <source>
        <strain evidence="7">GVMAG-S-1024976-23</strain>
    </source>
</reference>
<dbReference type="GO" id="GO:0016887">
    <property type="term" value="F:ATP hydrolysis activity"/>
    <property type="evidence" value="ECO:0007669"/>
    <property type="project" value="InterPro"/>
</dbReference>
<dbReference type="AlphaFoldDB" id="A0A6C0AHL7"/>
<dbReference type="InterPro" id="IPR014721">
    <property type="entry name" value="Ribsml_uS5_D2-typ_fold_subgr"/>
</dbReference>
<keyword evidence="3" id="KW-0378">Hydrolase</keyword>
<dbReference type="SUPFAM" id="SSF52540">
    <property type="entry name" value="P-loop containing nucleoside triphosphate hydrolases"/>
    <property type="match status" value="1"/>
</dbReference>
<keyword evidence="2" id="KW-0547">Nucleotide-binding</keyword>
<sequence>MRMMKRHISITKCEKKIDELLEVICCSDVRILFNWITSGEWQKCIPIYQESILAEKIDFVEKNFIPRRFSKSCDENIDNVIESPDEHIRFRVIDNETQIIFDNILEEEQYILYGHFKGDSIHCARLYKFYNDKYNELCSMMNNKHIPKEFRDKFLEQMRTDDILGKDSNDNTSVVSLAYNNAKEYKNMPLNILISHFMSGNIELKTYMLTLLLLYDINTKYIATILFDFILNEDQSAHMAHELYCNMHWSIQKEFEYSYKAMTSKMKTINSMDKIPYEKRVLISSASEEAKEKAYDKIKSANSPEGGSKAQQWLDGFLKIPFSKYKSHSIIDNLSMFKIKIDGLMLKMDLVESYKNLKKTPYETSYKIDILINKLKKHLSKIDINGLSVSVLEIENNVIDDEKKSSSPILSNLMTLANNISSRSSLSDDNSDNSSSSMYDERISIINGTLQKRRTHKTVSLNLFNDLNDDFSDKRNRLTEFFTEKTLYKELSTLCKEWDNYNNEKRKYIENIKTTLDSVCYGHHEAKNEIQRLVGQWVNGSTDGTIIGIEGPPGNGKTTLAKMGISKCLIDTDGSARPFGMIALGGSSNGSTLVGHNFTYVGSTWGKILDIVISSKCLNPIIYIDEVDKISRTEHGREITGILTHLTDSTQNDHFEDRYFSGIPLDLSKSIIIMSFNDRSLIDPILRDRMHIIKTKPLTTPDKIVIINDYLLPTILENVGFTNKDIIIKPKTCKYLIETYTYEAGVRKVKELLYEIIREFNLKLISKKTNNRFPYEISEKYIDEVLLKKDKVHRKLIHCEPRVGLINGLFATTSGVGGLTTIEVFRTHSNTFLDLILTGSQGDVMKESIKCARTIAWNLLPMEVKDKFKNCSDKENNKEKHESFALHVHTPECSTPKDGPSAGAAITLAILSQLSKVPIRNDIAMTGEIDLNGNVTMIGGLQSKLNGALSAGVKKVLIPYDNKKDLDEIISEKKIIEISDKKKDFTVLTVKNIFEMIPHVFVENELKFVNYL</sequence>
<dbReference type="GO" id="GO:0004176">
    <property type="term" value="F:ATP-dependent peptidase activity"/>
    <property type="evidence" value="ECO:0007669"/>
    <property type="project" value="InterPro"/>
</dbReference>
<dbReference type="InterPro" id="IPR054594">
    <property type="entry name" value="Lon_lid"/>
</dbReference>